<feature type="transmembrane region" description="Helical" evidence="1">
    <location>
        <begin position="61"/>
        <end position="81"/>
    </location>
</feature>
<feature type="transmembrane region" description="Helical" evidence="1">
    <location>
        <begin position="268"/>
        <end position="285"/>
    </location>
</feature>
<dbReference type="Pfam" id="PF02517">
    <property type="entry name" value="Rce1-like"/>
    <property type="match status" value="1"/>
</dbReference>
<gene>
    <name evidence="3" type="ORF">SAMN05661012_01685</name>
</gene>
<evidence type="ECO:0000259" key="2">
    <source>
        <dbReference type="Pfam" id="PF02517"/>
    </source>
</evidence>
<feature type="transmembrane region" description="Helical" evidence="1">
    <location>
        <begin position="187"/>
        <end position="208"/>
    </location>
</feature>
<feature type="transmembrane region" description="Helical" evidence="1">
    <location>
        <begin position="148"/>
        <end position="166"/>
    </location>
</feature>
<dbReference type="AlphaFoldDB" id="A0A1K1P3J5"/>
<name>A0A1K1P3J5_9BACT</name>
<feature type="transmembrane region" description="Helical" evidence="1">
    <location>
        <begin position="93"/>
        <end position="113"/>
    </location>
</feature>
<dbReference type="InterPro" id="IPR003675">
    <property type="entry name" value="Rce1/LyrA-like_dom"/>
</dbReference>
<dbReference type="GO" id="GO:0080120">
    <property type="term" value="P:CAAX-box protein maturation"/>
    <property type="evidence" value="ECO:0007669"/>
    <property type="project" value="UniProtKB-ARBA"/>
</dbReference>
<feature type="domain" description="CAAX prenyl protease 2/Lysostaphin resistance protein A-like" evidence="2">
    <location>
        <begin position="152"/>
        <end position="242"/>
    </location>
</feature>
<dbReference type="PANTHER" id="PTHR43592:SF15">
    <property type="entry name" value="CAAX AMINO TERMINAL PROTEASE FAMILY PROTEIN"/>
    <property type="match status" value="1"/>
</dbReference>
<protein>
    <recommendedName>
        <fullName evidence="2">CAAX prenyl protease 2/Lysostaphin resistance protein A-like domain-containing protein</fullName>
    </recommendedName>
</protein>
<dbReference type="GO" id="GO:0004175">
    <property type="term" value="F:endopeptidase activity"/>
    <property type="evidence" value="ECO:0007669"/>
    <property type="project" value="UniProtKB-ARBA"/>
</dbReference>
<dbReference type="Proteomes" id="UP000183788">
    <property type="component" value="Unassembled WGS sequence"/>
</dbReference>
<dbReference type="PANTHER" id="PTHR43592">
    <property type="entry name" value="CAAX AMINO TERMINAL PROTEASE"/>
    <property type="match status" value="1"/>
</dbReference>
<proteinExistence type="predicted"/>
<keyword evidence="1" id="KW-0472">Membrane</keyword>
<keyword evidence="1" id="KW-1133">Transmembrane helix</keyword>
<organism evidence="3 4">
    <name type="scientific">Chitinophaga sancti</name>
    <dbReference type="NCBI Taxonomy" id="1004"/>
    <lineage>
        <taxon>Bacteria</taxon>
        <taxon>Pseudomonadati</taxon>
        <taxon>Bacteroidota</taxon>
        <taxon>Chitinophagia</taxon>
        <taxon>Chitinophagales</taxon>
        <taxon>Chitinophagaceae</taxon>
        <taxon>Chitinophaga</taxon>
    </lineage>
</organism>
<sequence length="294" mass="33473">MKQYPPSFQFVIFIGFFIGFYLLYFLFLIIVFPHISGYTIFTLQSLDSSVPKVLGYRKLTQILYTLVVYLLPAVIFARLAAPKPLEYLSMNRAPKVIPAILAILIILASLPMVDLSAQWNQIWPVSETMRMQEEVAEKMTRDLLKMDSFSTLLGNILFFAVMPAIAEEAFFRSVVQRLMIKMMPVKNGAWVAILVTALLFSAVHLQWLSFVPRVILGFLLGMIYYLTGNLWLSILAHSINNGLQVVLMYLFQMHLMQTDPMASGQSNWLAAIASLVVTGLWVWVLQRRAKPVIQ</sequence>
<accession>A0A1K1P3J5</accession>
<evidence type="ECO:0000313" key="4">
    <source>
        <dbReference type="Proteomes" id="UP000183788"/>
    </source>
</evidence>
<dbReference type="OrthoDB" id="1523022at2"/>
<dbReference type="EMBL" id="FPIZ01000004">
    <property type="protein sequence ID" value="SFW41230.1"/>
    <property type="molecule type" value="Genomic_DNA"/>
</dbReference>
<reference evidence="3 4" key="1">
    <citation type="submission" date="2016-11" db="EMBL/GenBank/DDBJ databases">
        <authorList>
            <person name="Jaros S."/>
            <person name="Januszkiewicz K."/>
            <person name="Wedrychowicz H."/>
        </authorList>
    </citation>
    <scope>NUCLEOTIDE SEQUENCE [LARGE SCALE GENOMIC DNA]</scope>
    <source>
        <strain evidence="3 4">DSM 784</strain>
    </source>
</reference>
<evidence type="ECO:0000313" key="3">
    <source>
        <dbReference type="EMBL" id="SFW41230.1"/>
    </source>
</evidence>
<feature type="transmembrane region" description="Helical" evidence="1">
    <location>
        <begin position="214"/>
        <end position="232"/>
    </location>
</feature>
<keyword evidence="1" id="KW-0812">Transmembrane</keyword>
<feature type="transmembrane region" description="Helical" evidence="1">
    <location>
        <begin position="12"/>
        <end position="41"/>
    </location>
</feature>
<dbReference type="STRING" id="1004.SAMN05661012_01685"/>
<evidence type="ECO:0000256" key="1">
    <source>
        <dbReference type="SAM" id="Phobius"/>
    </source>
</evidence>